<proteinExistence type="predicted"/>
<organism evidence="1">
    <name type="scientific">bioreactor metagenome</name>
    <dbReference type="NCBI Taxonomy" id="1076179"/>
    <lineage>
        <taxon>unclassified sequences</taxon>
        <taxon>metagenomes</taxon>
        <taxon>ecological metagenomes</taxon>
    </lineage>
</organism>
<sequence>MADAAAFEQCGQKFALFNADGTHQHRLPFFVRFGDLVDDRVEFGLFGLVHHIAHVIADDRLVGGHFHDAQAIDLIELVGLGLGGTGHAGQLFVHAEIVLERDGRQRFGFLLYADTLFGLNGLMQALVEAATQHQTAGELIHNDDFAVFYHVVDIQFHDAVGANGLVDVVGQCHIVRVGKVVDVEIIFGLFDAALGQRDGLLLFDHDVVDVVAHFVVVLFFVIHIGKYLCLEALDKLVGRAVHLGGFVALAADDQRGTRLIN</sequence>
<reference evidence="1" key="1">
    <citation type="submission" date="2019-08" db="EMBL/GenBank/DDBJ databases">
        <authorList>
            <person name="Kucharzyk K."/>
            <person name="Murdoch R.W."/>
            <person name="Higgins S."/>
            <person name="Loffler F."/>
        </authorList>
    </citation>
    <scope>NUCLEOTIDE SEQUENCE</scope>
</reference>
<protein>
    <recommendedName>
        <fullName evidence="2">NAD-specific glutamate dehydrogenase</fullName>
    </recommendedName>
</protein>
<accession>A0A645FXN1</accession>
<evidence type="ECO:0008006" key="2">
    <source>
        <dbReference type="Google" id="ProtNLM"/>
    </source>
</evidence>
<dbReference type="EMBL" id="VSSQ01066009">
    <property type="protein sequence ID" value="MPN18636.1"/>
    <property type="molecule type" value="Genomic_DNA"/>
</dbReference>
<name>A0A645FXN1_9ZZZZ</name>
<evidence type="ECO:0000313" key="1">
    <source>
        <dbReference type="EMBL" id="MPN18636.1"/>
    </source>
</evidence>
<dbReference type="AlphaFoldDB" id="A0A645FXN1"/>
<comment type="caution">
    <text evidence="1">The sequence shown here is derived from an EMBL/GenBank/DDBJ whole genome shotgun (WGS) entry which is preliminary data.</text>
</comment>
<gene>
    <name evidence="1" type="ORF">SDC9_165997</name>
</gene>